<evidence type="ECO:0000313" key="1">
    <source>
        <dbReference type="EMBL" id="CAG8537515.1"/>
    </source>
</evidence>
<name>A0ACA9LNZ3_9GLOM</name>
<proteinExistence type="predicted"/>
<sequence>MASAWSLSAEFSTINSYSVWSYGYKPPGYQVTGSFVLFTHLTLDPQDSGIIFWTPPEGGPSLSYNLNPITTILDVGSSKIKYPAHSINMHPSCDGKFSVARFTAPVDGNYALSVIFTHIDDHANFTHTGGYIVYNNFLTLWETDIFGIGDLKSYETAIAVRKNETIDFIIGNGLDNVCYYDSTLTNVEIRLLSNNPTIEQNLLPTILFGFILGLFCYYLSYVLYSRYKYWKNTSIYEPLLANTVAHP</sequence>
<gene>
    <name evidence="1" type="ORF">DHETER_LOCUS4652</name>
</gene>
<protein>
    <submittedName>
        <fullName evidence="1">7505_t:CDS:1</fullName>
    </submittedName>
</protein>
<organism evidence="1 2">
    <name type="scientific">Dentiscutata heterogama</name>
    <dbReference type="NCBI Taxonomy" id="1316150"/>
    <lineage>
        <taxon>Eukaryota</taxon>
        <taxon>Fungi</taxon>
        <taxon>Fungi incertae sedis</taxon>
        <taxon>Mucoromycota</taxon>
        <taxon>Glomeromycotina</taxon>
        <taxon>Glomeromycetes</taxon>
        <taxon>Diversisporales</taxon>
        <taxon>Gigasporaceae</taxon>
        <taxon>Dentiscutata</taxon>
    </lineage>
</organism>
<comment type="caution">
    <text evidence="1">The sequence shown here is derived from an EMBL/GenBank/DDBJ whole genome shotgun (WGS) entry which is preliminary data.</text>
</comment>
<accession>A0ACA9LNZ3</accession>
<dbReference type="EMBL" id="CAJVPU010004749">
    <property type="protein sequence ID" value="CAG8537515.1"/>
    <property type="molecule type" value="Genomic_DNA"/>
</dbReference>
<dbReference type="Proteomes" id="UP000789702">
    <property type="component" value="Unassembled WGS sequence"/>
</dbReference>
<keyword evidence="2" id="KW-1185">Reference proteome</keyword>
<reference evidence="1" key="1">
    <citation type="submission" date="2021-06" db="EMBL/GenBank/DDBJ databases">
        <authorList>
            <person name="Kallberg Y."/>
            <person name="Tangrot J."/>
            <person name="Rosling A."/>
        </authorList>
    </citation>
    <scope>NUCLEOTIDE SEQUENCE</scope>
    <source>
        <strain evidence="1">IL203A</strain>
    </source>
</reference>
<evidence type="ECO:0000313" key="2">
    <source>
        <dbReference type="Proteomes" id="UP000789702"/>
    </source>
</evidence>